<dbReference type="PROSITE" id="PS00108">
    <property type="entry name" value="PROTEIN_KINASE_ST"/>
    <property type="match status" value="1"/>
</dbReference>
<feature type="domain" description="Protein kinase" evidence="11">
    <location>
        <begin position="32"/>
        <end position="283"/>
    </location>
</feature>
<evidence type="ECO:0000256" key="9">
    <source>
        <dbReference type="PROSITE-ProRule" id="PRU10141"/>
    </source>
</evidence>
<dbReference type="PROSITE" id="PS50011">
    <property type="entry name" value="PROTEIN_KINASE_DOM"/>
    <property type="match status" value="1"/>
</dbReference>
<proteinExistence type="inferred from homology"/>
<dbReference type="PANTHER" id="PTHR24356">
    <property type="entry name" value="SERINE/THREONINE-PROTEIN KINASE"/>
    <property type="match status" value="1"/>
</dbReference>
<dbReference type="GO" id="GO:0004674">
    <property type="term" value="F:protein serine/threonine kinase activity"/>
    <property type="evidence" value="ECO:0007669"/>
    <property type="project" value="UniProtKB-KW"/>
</dbReference>
<keyword evidence="5" id="KW-0418">Kinase</keyword>
<dbReference type="InterPro" id="IPR050236">
    <property type="entry name" value="Ser_Thr_kinase_AGC"/>
</dbReference>
<keyword evidence="4 9" id="KW-0547">Nucleotide-binding</keyword>
<keyword evidence="6 9" id="KW-0067">ATP-binding</keyword>
<evidence type="ECO:0000313" key="13">
    <source>
        <dbReference type="Proteomes" id="UP000008068"/>
    </source>
</evidence>
<dbReference type="GO" id="GO:0005524">
    <property type="term" value="F:ATP binding"/>
    <property type="evidence" value="ECO:0007669"/>
    <property type="project" value="UniProtKB-UniRule"/>
</dbReference>
<evidence type="ECO:0000259" key="11">
    <source>
        <dbReference type="PROSITE" id="PS50011"/>
    </source>
</evidence>
<dbReference type="EMBL" id="GL379807">
    <property type="protein sequence ID" value="EGT41583.1"/>
    <property type="molecule type" value="Genomic_DNA"/>
</dbReference>
<evidence type="ECO:0000256" key="4">
    <source>
        <dbReference type="ARBA" id="ARBA00022741"/>
    </source>
</evidence>
<dbReference type="Pfam" id="PF00069">
    <property type="entry name" value="Pkinase"/>
    <property type="match status" value="1"/>
</dbReference>
<dbReference type="PANTHER" id="PTHR24356:SF390">
    <property type="entry name" value="PROTEIN KINASE C, BRAIN ISOZYME-RELATED"/>
    <property type="match status" value="1"/>
</dbReference>
<dbReference type="Proteomes" id="UP000008068">
    <property type="component" value="Unassembled WGS sequence"/>
</dbReference>
<dbReference type="InterPro" id="IPR000719">
    <property type="entry name" value="Prot_kinase_dom"/>
</dbReference>
<reference evidence="13" key="1">
    <citation type="submission" date="2011-07" db="EMBL/GenBank/DDBJ databases">
        <authorList>
            <consortium name="Caenorhabditis brenneri Sequencing and Analysis Consortium"/>
            <person name="Wilson R.K."/>
        </authorList>
    </citation>
    <scope>NUCLEOTIDE SEQUENCE [LARGE SCALE GENOMIC DNA]</scope>
    <source>
        <strain evidence="13">PB2801</strain>
    </source>
</reference>
<dbReference type="InParanoid" id="G0MQR1"/>
<feature type="binding site" evidence="9">
    <location>
        <position position="65"/>
    </location>
    <ligand>
        <name>ATP</name>
        <dbReference type="ChEBI" id="CHEBI:30616"/>
    </ligand>
</feature>
<dbReference type="GO" id="GO:0035556">
    <property type="term" value="P:intracellular signal transduction"/>
    <property type="evidence" value="ECO:0007669"/>
    <property type="project" value="TreeGrafter"/>
</dbReference>
<dbReference type="PROSITE" id="PS00107">
    <property type="entry name" value="PROTEIN_KINASE_ATP"/>
    <property type="match status" value="1"/>
</dbReference>
<dbReference type="InterPro" id="IPR017441">
    <property type="entry name" value="Protein_kinase_ATP_BS"/>
</dbReference>
<evidence type="ECO:0000256" key="7">
    <source>
        <dbReference type="ARBA" id="ARBA00047899"/>
    </source>
</evidence>
<evidence type="ECO:0000256" key="6">
    <source>
        <dbReference type="ARBA" id="ARBA00022840"/>
    </source>
</evidence>
<sequence length="343" mass="39596">MSDISMEKDKIETIPLETKKENRNSNVLVGEYRVGKKLGSGSFGKVVLVVRSEDEKEYAMKIIKKGLVVEKKQIENLRREFAVMQLLGSPFVTKLYEVFQTSQELCFVMDYENKGNFLQLMLRIAKMENDVARFYSAELFCGIKYLHGINIIHQDIKLSNLLLTKTGHLKICDFGLSHPDTTADMTFTSCCGSLMYLAPEKLLRKPYTRSADWWAFGAIIMNFLGSGGPFEREKSIEIMVAISHLDKIEVVDLPEDVFDLTDKIFTYEEDRLTQDQIQSHRYFETVDWDNVENQRIPVENVFDLDACTATASRSDKSKDDFVYTGTEETEKMFEIFNFKRFLN</sequence>
<evidence type="ECO:0000256" key="1">
    <source>
        <dbReference type="ARBA" id="ARBA00012513"/>
    </source>
</evidence>
<keyword evidence="3" id="KW-0808">Transferase</keyword>
<evidence type="ECO:0000256" key="3">
    <source>
        <dbReference type="ARBA" id="ARBA00022679"/>
    </source>
</evidence>
<accession>G0MQR1</accession>
<comment type="similarity">
    <text evidence="10">Belongs to the protein kinase superfamily.</text>
</comment>
<organism evidence="13">
    <name type="scientific">Caenorhabditis brenneri</name>
    <name type="common">Nematode worm</name>
    <dbReference type="NCBI Taxonomy" id="135651"/>
    <lineage>
        <taxon>Eukaryota</taxon>
        <taxon>Metazoa</taxon>
        <taxon>Ecdysozoa</taxon>
        <taxon>Nematoda</taxon>
        <taxon>Chromadorea</taxon>
        <taxon>Rhabditida</taxon>
        <taxon>Rhabditina</taxon>
        <taxon>Rhabditomorpha</taxon>
        <taxon>Rhabditoidea</taxon>
        <taxon>Rhabditidae</taxon>
        <taxon>Peloderinae</taxon>
        <taxon>Caenorhabditis</taxon>
    </lineage>
</organism>
<dbReference type="FunFam" id="3.30.200.20:FF:000042">
    <property type="entry name" value="Aurora kinase A"/>
    <property type="match status" value="1"/>
</dbReference>
<dbReference type="Gene3D" id="3.30.200.20">
    <property type="entry name" value="Phosphorylase Kinase, domain 1"/>
    <property type="match status" value="1"/>
</dbReference>
<dbReference type="Gene3D" id="1.10.510.10">
    <property type="entry name" value="Transferase(Phosphotransferase) domain 1"/>
    <property type="match status" value="1"/>
</dbReference>
<dbReference type="InterPro" id="IPR011009">
    <property type="entry name" value="Kinase-like_dom_sf"/>
</dbReference>
<evidence type="ECO:0000313" key="12">
    <source>
        <dbReference type="EMBL" id="EGT41583.1"/>
    </source>
</evidence>
<dbReference type="HOGENOM" id="CLU_000288_63_5_1"/>
<dbReference type="OMA" id="APEIHER"/>
<dbReference type="AlphaFoldDB" id="G0MQR1"/>
<evidence type="ECO:0000256" key="8">
    <source>
        <dbReference type="ARBA" id="ARBA00048679"/>
    </source>
</evidence>
<dbReference type="SMART" id="SM00220">
    <property type="entry name" value="S_TKc"/>
    <property type="match status" value="1"/>
</dbReference>
<comment type="catalytic activity">
    <reaction evidence="7">
        <text>L-threonyl-[protein] + ATP = O-phospho-L-threonyl-[protein] + ADP + H(+)</text>
        <dbReference type="Rhea" id="RHEA:46608"/>
        <dbReference type="Rhea" id="RHEA-COMP:11060"/>
        <dbReference type="Rhea" id="RHEA-COMP:11605"/>
        <dbReference type="ChEBI" id="CHEBI:15378"/>
        <dbReference type="ChEBI" id="CHEBI:30013"/>
        <dbReference type="ChEBI" id="CHEBI:30616"/>
        <dbReference type="ChEBI" id="CHEBI:61977"/>
        <dbReference type="ChEBI" id="CHEBI:456216"/>
        <dbReference type="EC" id="2.7.11.1"/>
    </reaction>
</comment>
<dbReference type="InterPro" id="IPR008271">
    <property type="entry name" value="Ser/Thr_kinase_AS"/>
</dbReference>
<gene>
    <name evidence="12" type="ORF">CAEBREN_09843</name>
</gene>
<name>G0MQR1_CAEBE</name>
<dbReference type="OrthoDB" id="68483at2759"/>
<dbReference type="SUPFAM" id="SSF56112">
    <property type="entry name" value="Protein kinase-like (PK-like)"/>
    <property type="match status" value="1"/>
</dbReference>
<dbReference type="EC" id="2.7.11.1" evidence="1"/>
<comment type="catalytic activity">
    <reaction evidence="8">
        <text>L-seryl-[protein] + ATP = O-phospho-L-seryl-[protein] + ADP + H(+)</text>
        <dbReference type="Rhea" id="RHEA:17989"/>
        <dbReference type="Rhea" id="RHEA-COMP:9863"/>
        <dbReference type="Rhea" id="RHEA-COMP:11604"/>
        <dbReference type="ChEBI" id="CHEBI:15378"/>
        <dbReference type="ChEBI" id="CHEBI:29999"/>
        <dbReference type="ChEBI" id="CHEBI:30616"/>
        <dbReference type="ChEBI" id="CHEBI:83421"/>
        <dbReference type="ChEBI" id="CHEBI:456216"/>
        <dbReference type="EC" id="2.7.11.1"/>
    </reaction>
</comment>
<keyword evidence="13" id="KW-1185">Reference proteome</keyword>
<dbReference type="STRING" id="135651.G0MQR1"/>
<dbReference type="eggNOG" id="KOG0616">
    <property type="taxonomic scope" value="Eukaryota"/>
</dbReference>
<evidence type="ECO:0000256" key="5">
    <source>
        <dbReference type="ARBA" id="ARBA00022777"/>
    </source>
</evidence>
<protein>
    <recommendedName>
        <fullName evidence="1">non-specific serine/threonine protein kinase</fullName>
        <ecNumber evidence="1">2.7.11.1</ecNumber>
    </recommendedName>
</protein>
<evidence type="ECO:0000256" key="10">
    <source>
        <dbReference type="RuleBase" id="RU000304"/>
    </source>
</evidence>
<keyword evidence="2 10" id="KW-0723">Serine/threonine-protein kinase</keyword>
<evidence type="ECO:0000256" key="2">
    <source>
        <dbReference type="ARBA" id="ARBA00022527"/>
    </source>
</evidence>